<evidence type="ECO:0000259" key="1">
    <source>
        <dbReference type="PROSITE" id="PS51707"/>
    </source>
</evidence>
<dbReference type="SUPFAM" id="SSF55154">
    <property type="entry name" value="CYTH-like phosphatases"/>
    <property type="match status" value="1"/>
</dbReference>
<dbReference type="InterPro" id="IPR033469">
    <property type="entry name" value="CYTH-like_dom_sf"/>
</dbReference>
<keyword evidence="3" id="KW-1185">Reference proteome</keyword>
<comment type="caution">
    <text evidence="2">The sequence shown here is derived from an EMBL/GenBank/DDBJ whole genome shotgun (WGS) entry which is preliminary data.</text>
</comment>
<dbReference type="CDD" id="cd07890">
    <property type="entry name" value="CYTH-like_AC_IV-like"/>
    <property type="match status" value="1"/>
</dbReference>
<accession>A0ABQ4JKT4</accession>
<dbReference type="InterPro" id="IPR008173">
    <property type="entry name" value="Adenylyl_cyclase_CyaB"/>
</dbReference>
<organism evidence="2 3">
    <name type="scientific">Micromonospora qiuiae</name>
    <dbReference type="NCBI Taxonomy" id="502268"/>
    <lineage>
        <taxon>Bacteria</taxon>
        <taxon>Bacillati</taxon>
        <taxon>Actinomycetota</taxon>
        <taxon>Actinomycetes</taxon>
        <taxon>Micromonosporales</taxon>
        <taxon>Micromonosporaceae</taxon>
        <taxon>Micromonospora</taxon>
    </lineage>
</organism>
<name>A0ABQ4JKT4_9ACTN</name>
<proteinExistence type="predicted"/>
<feature type="domain" description="CYTH" evidence="1">
    <location>
        <begin position="18"/>
        <end position="192"/>
    </location>
</feature>
<dbReference type="PANTHER" id="PTHR21028:SF2">
    <property type="entry name" value="CYTH DOMAIN-CONTAINING PROTEIN"/>
    <property type="match status" value="1"/>
</dbReference>
<evidence type="ECO:0000313" key="2">
    <source>
        <dbReference type="EMBL" id="GIJ30144.1"/>
    </source>
</evidence>
<dbReference type="PANTHER" id="PTHR21028">
    <property type="entry name" value="SI:CH211-156B7.4"/>
    <property type="match status" value="1"/>
</dbReference>
<gene>
    <name evidence="2" type="ORF">Vqi01_53060</name>
</gene>
<sequence>MIRYLTAVAHGDAMANAVREIEVKYRVTDRAALVRALNDRGCVFSEPIRQDDQAYAANGWSYGQSKVGQAFARLRTENGRHTFCVKKPYDNELACAEHETEVLARSEMHLAILAMGFYPTIRIVKTRQTARLGPMLLCLDEVEGLGTFFEIEAMVSGDRPAGEVQQELDAFARSLGVGLVRSTETYDSLLRAVLPSQPG</sequence>
<dbReference type="Gene3D" id="2.40.320.10">
    <property type="entry name" value="Hypothetical Protein Pfu-838710-001"/>
    <property type="match status" value="1"/>
</dbReference>
<reference evidence="2 3" key="1">
    <citation type="submission" date="2021-01" db="EMBL/GenBank/DDBJ databases">
        <title>Whole genome shotgun sequence of Verrucosispora qiuiae NBRC 106684.</title>
        <authorList>
            <person name="Komaki H."/>
            <person name="Tamura T."/>
        </authorList>
    </citation>
    <scope>NUCLEOTIDE SEQUENCE [LARGE SCALE GENOMIC DNA]</scope>
    <source>
        <strain evidence="2 3">NBRC 106684</strain>
    </source>
</reference>
<dbReference type="Proteomes" id="UP000653076">
    <property type="component" value="Unassembled WGS sequence"/>
</dbReference>
<dbReference type="PROSITE" id="PS51707">
    <property type="entry name" value="CYTH"/>
    <property type="match status" value="1"/>
</dbReference>
<dbReference type="EMBL" id="BOPC01000098">
    <property type="protein sequence ID" value="GIJ30144.1"/>
    <property type="molecule type" value="Genomic_DNA"/>
</dbReference>
<dbReference type="Pfam" id="PF01928">
    <property type="entry name" value="CYTH"/>
    <property type="match status" value="1"/>
</dbReference>
<evidence type="ECO:0000313" key="3">
    <source>
        <dbReference type="Proteomes" id="UP000653076"/>
    </source>
</evidence>
<dbReference type="InterPro" id="IPR023577">
    <property type="entry name" value="CYTH_domain"/>
</dbReference>
<protein>
    <submittedName>
        <fullName evidence="2">CYTH domain-containing protein</fullName>
    </submittedName>
</protein>